<dbReference type="InterPro" id="IPR007936">
    <property type="entry name" value="VapE-like_dom"/>
</dbReference>
<dbReference type="PANTHER" id="PTHR34985:SF1">
    <property type="entry name" value="SLR0554 PROTEIN"/>
    <property type="match status" value="1"/>
</dbReference>
<gene>
    <name evidence="2" type="ORF">BES08_07015</name>
</gene>
<reference evidence="3" key="1">
    <citation type="journal article" date="2017" name="J. Biotechnol.">
        <title>Complete genome sequence of Novosphingobium resinovorum SA1, a versatile xenobiotic-degrading bacterium capable of utilizing sulfanilic acid.</title>
        <authorList>
            <person name="Hegedus B."/>
            <person name="Kos P.B."/>
            <person name="Balint B."/>
            <person name="Maroti G."/>
            <person name="Gan H.M."/>
            <person name="Perei K."/>
            <person name="Rakhely G."/>
        </authorList>
    </citation>
    <scope>NUCLEOTIDE SEQUENCE [LARGE SCALE GENOMIC DNA]</scope>
    <source>
        <strain evidence="3">SA1</strain>
    </source>
</reference>
<dbReference type="KEGG" id="nre:BES08_07015"/>
<dbReference type="RefSeq" id="WP_069707931.1">
    <property type="nucleotide sequence ID" value="NZ_CP017075.1"/>
</dbReference>
<feature type="domain" description="DNA primase/polymerase bifunctional N-terminal" evidence="1">
    <location>
        <begin position="13"/>
        <end position="194"/>
    </location>
</feature>
<dbReference type="GO" id="GO:0016817">
    <property type="term" value="F:hydrolase activity, acting on acid anhydrides"/>
    <property type="evidence" value="ECO:0007669"/>
    <property type="project" value="InterPro"/>
</dbReference>
<dbReference type="SMART" id="SM00943">
    <property type="entry name" value="Prim-Pol"/>
    <property type="match status" value="1"/>
</dbReference>
<evidence type="ECO:0000313" key="3">
    <source>
        <dbReference type="Proteomes" id="UP000094626"/>
    </source>
</evidence>
<dbReference type="InterPro" id="IPR014819">
    <property type="entry name" value="PriCT_2"/>
</dbReference>
<dbReference type="OrthoDB" id="9763644at2"/>
<dbReference type="EMBL" id="CP017075">
    <property type="protein sequence ID" value="AOR76520.1"/>
    <property type="molecule type" value="Genomic_DNA"/>
</dbReference>
<accession>A0A1D8A376</accession>
<dbReference type="InterPro" id="IPR015330">
    <property type="entry name" value="DNA_primase/pol_bifunc_N"/>
</dbReference>
<dbReference type="Pfam" id="PF09250">
    <property type="entry name" value="Prim-Pol"/>
    <property type="match status" value="1"/>
</dbReference>
<sequence length="842" mass="94678">MTSSDHDTNTLAAIGPLVDAGFALHWLKARSKAPAGGDEWQDAPVADAETLRRSHFRGANLGVRLGEPSAVEGGYLYVIDLDIRIPDLADEAWEAFGKLFPGIDPVELPSVISGSGGESRHLYFIADRPFFGKKLAVSEGKHRRFDTQRQKEVWSYDWEIDLFGTSRQVAMPPSIHPDSRMPYRWEREFDLDALAFGCGPTISADVVESLGAAETATYAFEAREPLDFKPGQLEGDLEVLPVSYWDDRDQWIMIGQALHHQFGGSDEGFDLWAKYSGRSLKVDKDFRRANLRRWRGFGRNRRQPVTMGTVRQWAQDARARSLADEFDDLDDDLGADTVAADDGEGFDDLVGTPAPAAANNDDWDGGSLSEEETKLSWTSLFAINEDGKVTANLHNLRLIVENDARTRGVAAFNEFTQEIVQRGKPGSKRSRANAAKPTLQLEGASWVMRDKVNGDWWTEDKDNAIRAVIEAPKTQGGYGIKVPDRDLRAAIDIVGRKNCFHPVREYLSNLKWDRQKRVETLFVDYLGAPDDIYHRTVARIMMVAAVARVFEPGCKFDTAVILEGMQGKRKSTFISVLAKDWFAELDCDVTDTKAVVETLQGAWIVELNELGGFTKADVRHVKAFISRRSDKVRLAYAKRAQEYHRQAILIGSTNDDVYLKDSTGGRRFLPVRCDLEAEIDTERLTDNIDQLWAEALHIYRKMRSEQPKGTLPLYLADAEARETAERLQESRRVESTEDAMAGRIEEWLSKPIVNGNIEDDLDEHGQPVYRNETCLLQIWCECLGREEAQYTGMWPAALGRSMRMVPGWKESTRRPRFGKYGQQRAFEREGGLAKEIGIGAAT</sequence>
<keyword evidence="3" id="KW-1185">Reference proteome</keyword>
<name>A0A1D8A376_9SPHN</name>
<dbReference type="Pfam" id="PF08707">
    <property type="entry name" value="PriCT_2"/>
    <property type="match status" value="1"/>
</dbReference>
<evidence type="ECO:0000313" key="2">
    <source>
        <dbReference type="EMBL" id="AOR76520.1"/>
    </source>
</evidence>
<protein>
    <recommendedName>
        <fullName evidence="1">DNA primase/polymerase bifunctional N-terminal domain-containing protein</fullName>
    </recommendedName>
</protein>
<dbReference type="PANTHER" id="PTHR34985">
    <property type="entry name" value="SLR0554 PROTEIN"/>
    <property type="match status" value="1"/>
</dbReference>
<dbReference type="AlphaFoldDB" id="A0A1D8A376"/>
<dbReference type="Proteomes" id="UP000094626">
    <property type="component" value="Chromosome"/>
</dbReference>
<organism evidence="2 3">
    <name type="scientific">Novosphingobium resinovorum</name>
    <dbReference type="NCBI Taxonomy" id="158500"/>
    <lineage>
        <taxon>Bacteria</taxon>
        <taxon>Pseudomonadati</taxon>
        <taxon>Pseudomonadota</taxon>
        <taxon>Alphaproteobacteria</taxon>
        <taxon>Sphingomonadales</taxon>
        <taxon>Sphingomonadaceae</taxon>
        <taxon>Novosphingobium</taxon>
    </lineage>
</organism>
<evidence type="ECO:0000259" key="1">
    <source>
        <dbReference type="SMART" id="SM00943"/>
    </source>
</evidence>
<proteinExistence type="predicted"/>
<dbReference type="Pfam" id="PF05272">
    <property type="entry name" value="VapE-like_dom"/>
    <property type="match status" value="1"/>
</dbReference>